<dbReference type="Proteomes" id="UP000029452">
    <property type="component" value="Unassembled WGS sequence"/>
</dbReference>
<proteinExistence type="inferred from homology"/>
<dbReference type="InterPro" id="IPR016066">
    <property type="entry name" value="A-D-PHexomutase_CS"/>
</dbReference>
<dbReference type="GO" id="GO:0006166">
    <property type="term" value="P:purine ribonucleoside salvage"/>
    <property type="evidence" value="ECO:0007669"/>
    <property type="project" value="TreeGrafter"/>
</dbReference>
<dbReference type="SUPFAM" id="SSF53738">
    <property type="entry name" value="Phosphoglucomutase, first 3 domains"/>
    <property type="match status" value="3"/>
</dbReference>
<evidence type="ECO:0000259" key="11">
    <source>
        <dbReference type="Pfam" id="PF02880"/>
    </source>
</evidence>
<dbReference type="Pfam" id="PF02878">
    <property type="entry name" value="PGM_PMM_I"/>
    <property type="match status" value="1"/>
</dbReference>
<gene>
    <name evidence="12" type="ORF">LptCag_0178</name>
</gene>
<dbReference type="Pfam" id="PF00408">
    <property type="entry name" value="PGM_PMM_IV"/>
    <property type="match status" value="1"/>
</dbReference>
<dbReference type="EMBL" id="JPGK01000006">
    <property type="protein sequence ID" value="KGA93565.1"/>
    <property type="molecule type" value="Genomic_DNA"/>
</dbReference>
<dbReference type="GO" id="GO:0000287">
    <property type="term" value="F:magnesium ion binding"/>
    <property type="evidence" value="ECO:0007669"/>
    <property type="project" value="InterPro"/>
</dbReference>
<feature type="domain" description="Alpha-D-phosphohexomutase C-terminal" evidence="8">
    <location>
        <begin position="621"/>
        <end position="668"/>
    </location>
</feature>
<dbReference type="InterPro" id="IPR005852">
    <property type="entry name" value="PGM_a-D-Glc-sp"/>
</dbReference>
<dbReference type="GO" id="GO:0008973">
    <property type="term" value="F:phosphopentomutase activity"/>
    <property type="evidence" value="ECO:0007669"/>
    <property type="project" value="TreeGrafter"/>
</dbReference>
<comment type="cofactor">
    <cofactor evidence="1">
        <name>Mg(2+)</name>
        <dbReference type="ChEBI" id="CHEBI:18420"/>
    </cofactor>
</comment>
<dbReference type="EC" id="5.4.2.2" evidence="12"/>
<dbReference type="SUPFAM" id="SSF55957">
    <property type="entry name" value="Phosphoglucomutase, C-terminal domain"/>
    <property type="match status" value="1"/>
</dbReference>
<keyword evidence="6 12" id="KW-0413">Isomerase</keyword>
<dbReference type="AlphaFoldDB" id="A0A094WAR0"/>
<evidence type="ECO:0000259" key="9">
    <source>
        <dbReference type="Pfam" id="PF02878"/>
    </source>
</evidence>
<protein>
    <submittedName>
        <fullName evidence="12">Phosphoglucomutase</fullName>
        <ecNumber evidence="12">5.4.2.2</ecNumber>
    </submittedName>
</protein>
<dbReference type="InterPro" id="IPR005843">
    <property type="entry name" value="A-D-PHexomutase_C"/>
</dbReference>
<feature type="domain" description="Alpha-D-phosphohexomutase alpha/beta/alpha" evidence="9">
    <location>
        <begin position="170"/>
        <end position="311"/>
    </location>
</feature>
<evidence type="ECO:0000256" key="6">
    <source>
        <dbReference type="ARBA" id="ARBA00023235"/>
    </source>
</evidence>
<sequence length="677" mass="74550">MRSPDVCQEDFLREVFRCCGLNRLFVWQITGDLSFPFVFWLVLIRFKQDHSRGAGQQYNTFFHPVLPRQMKPEREFMRRGERDLSNSCSCYGNLGTHCGSRPSSSGPDPPDRPSGFPILPDLMTKRSVSSMPSSPLAGTFPSSNLLVDIPRLVSAYFSVKPDPSDPMQRIAFGTSGHRGSSFSASFNEDHILAVTQAICIYRKNYGIDGPLHLGFDTHALSWPAFVSALEVLTANGVHVRIARNDEYTPTPVISHAILTFNRGRSAGLADGIVITPSHNPPKDGGFKYNPPNGGPAGSEITGEIEKTANRLLENTLSGVSRIPFERALSSPLTHRYDFVTPYVTDLGSILDMEALSGSRIRMGVNPLGGAGVHYWGRIAEHYRLDLTVVNPDVDPTFRFMTLDKDGQIRMDPSSPDAMKGFLETARNYDIAFACDTDHDRHGIVTRSAGLLPPNHYLSVMIDFLFRTRSSWKPAVRVGKTLVSSHMIDRVARSLGRNVQEVPVGFKWFVEGLLSGDLGFAGEESAGASFLRRDGTVWTTDKDAIVPSLLSAEILAREGRDPGSCYRDLVSRFGDPVYARIEAPASPEEKARLQKLSPEDVKTRDLAGEPVLDILTRAPGNGAEIGGIKVTTESGWFAARPSGTENIYKIYAESFRGKDHLETLLAEARALVSQTLSR</sequence>
<comment type="similarity">
    <text evidence="2">Belongs to the phosphohexose mutase family.</text>
</comment>
<reference evidence="12 13" key="1">
    <citation type="submission" date="2014-06" db="EMBL/GenBank/DDBJ databases">
        <title>Draft genome sequence of iron oxidizing acidophile Leptospirillum ferriphilum DSM14647.</title>
        <authorList>
            <person name="Cardenas J.P."/>
            <person name="Lazcano M."/>
            <person name="Ossandon F.J."/>
            <person name="Corbett M."/>
            <person name="Holmes D.S."/>
            <person name="Watkin E."/>
        </authorList>
    </citation>
    <scope>NUCLEOTIDE SEQUENCE [LARGE SCALE GENOMIC DNA]</scope>
    <source>
        <strain evidence="12 13">DSM 14647</strain>
    </source>
</reference>
<evidence type="ECO:0000313" key="13">
    <source>
        <dbReference type="Proteomes" id="UP000029452"/>
    </source>
</evidence>
<dbReference type="Pfam" id="PF02879">
    <property type="entry name" value="PGM_PMM_II"/>
    <property type="match status" value="1"/>
</dbReference>
<keyword evidence="4" id="KW-0479">Metal-binding</keyword>
<dbReference type="CDD" id="cd05801">
    <property type="entry name" value="PGM_like3"/>
    <property type="match status" value="1"/>
</dbReference>
<evidence type="ECO:0000256" key="2">
    <source>
        <dbReference type="ARBA" id="ARBA00010231"/>
    </source>
</evidence>
<evidence type="ECO:0000313" key="12">
    <source>
        <dbReference type="EMBL" id="KGA93565.1"/>
    </source>
</evidence>
<dbReference type="InterPro" id="IPR005846">
    <property type="entry name" value="A-D-PHexomutase_a/b/a-III"/>
</dbReference>
<dbReference type="InterPro" id="IPR005844">
    <property type="entry name" value="A-D-PHexomutase_a/b/a-I"/>
</dbReference>
<dbReference type="Gene3D" id="3.40.120.10">
    <property type="entry name" value="Alpha-D-Glucose-1,6-Bisphosphate, subunit A, domain 3"/>
    <property type="match status" value="3"/>
</dbReference>
<dbReference type="GO" id="GO:0004614">
    <property type="term" value="F:phosphoglucomutase activity"/>
    <property type="evidence" value="ECO:0007669"/>
    <property type="project" value="UniProtKB-EC"/>
</dbReference>
<feature type="region of interest" description="Disordered" evidence="7">
    <location>
        <begin position="99"/>
        <end position="118"/>
    </location>
</feature>
<evidence type="ECO:0000256" key="1">
    <source>
        <dbReference type="ARBA" id="ARBA00001946"/>
    </source>
</evidence>
<dbReference type="PANTHER" id="PTHR45745:SF1">
    <property type="entry name" value="PHOSPHOGLUCOMUTASE 2B-RELATED"/>
    <property type="match status" value="1"/>
</dbReference>
<comment type="caution">
    <text evidence="12">The sequence shown here is derived from an EMBL/GenBank/DDBJ whole genome shotgun (WGS) entry which is preliminary data.</text>
</comment>
<organism evidence="12 13">
    <name type="scientific">Leptospirillum ferriphilum</name>
    <dbReference type="NCBI Taxonomy" id="178606"/>
    <lineage>
        <taxon>Bacteria</taxon>
        <taxon>Pseudomonadati</taxon>
        <taxon>Nitrospirota</taxon>
        <taxon>Nitrospiria</taxon>
        <taxon>Nitrospirales</taxon>
        <taxon>Nitrospiraceae</taxon>
        <taxon>Leptospirillum</taxon>
    </lineage>
</organism>
<dbReference type="PROSITE" id="PS00710">
    <property type="entry name" value="PGM_PMM"/>
    <property type="match status" value="1"/>
</dbReference>
<evidence type="ECO:0000256" key="7">
    <source>
        <dbReference type="SAM" id="MobiDB-lite"/>
    </source>
</evidence>
<evidence type="ECO:0000259" key="10">
    <source>
        <dbReference type="Pfam" id="PF02879"/>
    </source>
</evidence>
<evidence type="ECO:0000259" key="8">
    <source>
        <dbReference type="Pfam" id="PF00408"/>
    </source>
</evidence>
<name>A0A094WAR0_9BACT</name>
<feature type="domain" description="Alpha-D-phosphohexomutase alpha/beta/alpha" evidence="10">
    <location>
        <begin position="341"/>
        <end position="445"/>
    </location>
</feature>
<keyword evidence="3" id="KW-0597">Phosphoprotein</keyword>
<dbReference type="InterPro" id="IPR005845">
    <property type="entry name" value="A-D-PHexomutase_a/b/a-II"/>
</dbReference>
<dbReference type="InterPro" id="IPR036900">
    <property type="entry name" value="A-D-PHexomutase_C_sf"/>
</dbReference>
<feature type="domain" description="Alpha-D-phosphohexomutase alpha/beta/alpha" evidence="11">
    <location>
        <begin position="453"/>
        <end position="571"/>
    </location>
</feature>
<dbReference type="GO" id="GO:0005975">
    <property type="term" value="P:carbohydrate metabolic process"/>
    <property type="evidence" value="ECO:0007669"/>
    <property type="project" value="InterPro"/>
</dbReference>
<evidence type="ECO:0000256" key="4">
    <source>
        <dbReference type="ARBA" id="ARBA00022723"/>
    </source>
</evidence>
<evidence type="ECO:0000256" key="3">
    <source>
        <dbReference type="ARBA" id="ARBA00022553"/>
    </source>
</evidence>
<dbReference type="Pfam" id="PF02880">
    <property type="entry name" value="PGM_PMM_III"/>
    <property type="match status" value="1"/>
</dbReference>
<dbReference type="InterPro" id="IPR016055">
    <property type="entry name" value="A-D-PHexomutase_a/b/a-I/II/III"/>
</dbReference>
<keyword evidence="5" id="KW-0460">Magnesium</keyword>
<dbReference type="Gene3D" id="3.30.310.50">
    <property type="entry name" value="Alpha-D-phosphohexomutase, C-terminal domain"/>
    <property type="match status" value="1"/>
</dbReference>
<dbReference type="PATRIC" id="fig|178606.4.peg.1777"/>
<evidence type="ECO:0000256" key="5">
    <source>
        <dbReference type="ARBA" id="ARBA00022842"/>
    </source>
</evidence>
<dbReference type="PANTHER" id="PTHR45745">
    <property type="entry name" value="PHOSPHOMANNOMUTASE 45A"/>
    <property type="match status" value="1"/>
</dbReference>
<accession>A0A094WAR0</accession>
<dbReference type="NCBIfam" id="TIGR01132">
    <property type="entry name" value="pgm"/>
    <property type="match status" value="1"/>
</dbReference>